<evidence type="ECO:0000256" key="1">
    <source>
        <dbReference type="ARBA" id="ARBA00001917"/>
    </source>
</evidence>
<keyword evidence="12" id="KW-1185">Reference proteome</keyword>
<dbReference type="GO" id="GO:0050660">
    <property type="term" value="F:flavin adenine dinucleotide binding"/>
    <property type="evidence" value="ECO:0007669"/>
    <property type="project" value="InterPro"/>
</dbReference>
<evidence type="ECO:0000256" key="8">
    <source>
        <dbReference type="ARBA" id="ARBA00049447"/>
    </source>
</evidence>
<evidence type="ECO:0000256" key="9">
    <source>
        <dbReference type="SAM" id="MobiDB-lite"/>
    </source>
</evidence>
<comment type="cofactor">
    <cofactor evidence="1">
        <name>FMN</name>
        <dbReference type="ChEBI" id="CHEBI:58210"/>
    </cofactor>
</comment>
<gene>
    <name evidence="11" type="ORF">FFLO_05928</name>
</gene>
<dbReference type="OrthoDB" id="9977870at2759"/>
<evidence type="ECO:0000256" key="5">
    <source>
        <dbReference type="ARBA" id="ARBA00022694"/>
    </source>
</evidence>
<name>A0A8K0JHP8_9TREE</name>
<comment type="catalytic activity">
    <reaction evidence="7">
        <text>a 5,6-dihydrouridine in mRNA + NAD(+) = a uridine in mRNA + NADH + H(+)</text>
        <dbReference type="Rhea" id="RHEA:69851"/>
        <dbReference type="Rhea" id="RHEA-COMP:14658"/>
        <dbReference type="Rhea" id="RHEA-COMP:17789"/>
        <dbReference type="ChEBI" id="CHEBI:15378"/>
        <dbReference type="ChEBI" id="CHEBI:57540"/>
        <dbReference type="ChEBI" id="CHEBI:57945"/>
        <dbReference type="ChEBI" id="CHEBI:65315"/>
        <dbReference type="ChEBI" id="CHEBI:74443"/>
    </reaction>
    <physiologicalReaction direction="right-to-left" evidence="7">
        <dbReference type="Rhea" id="RHEA:69853"/>
    </physiologicalReaction>
</comment>
<keyword evidence="5" id="KW-0819">tRNA processing</keyword>
<keyword evidence="3" id="KW-0288">FMN</keyword>
<evidence type="ECO:0000313" key="12">
    <source>
        <dbReference type="Proteomes" id="UP000812966"/>
    </source>
</evidence>
<evidence type="ECO:0000256" key="3">
    <source>
        <dbReference type="ARBA" id="ARBA00022643"/>
    </source>
</evidence>
<sequence>MRTTEYYKPEELPEPEVLTMRQMLDEMEEVHVLAPLVRCSKLPFRHLVSMYETHVTHTPMMLAPEFSRAQTARISDFASSHSERGVFWMKPRKTGGRQEEYDELGRSNADSGLEANTFASSSASSSRTTTVDRFPAVKSSRRSPSSLNPPSPDHRLVRGNLIAQFASNNGKSLADACEIISVLPETTTDEDEDNAKTGGFVGEEQAPVDEPVRSERLVDGVDLNCGCPQPWAYSEGIGSALLRKPDLVADMVKQVHARMGDDFAISVKIRVDDKPELTERLVQTAIHANVTHLTIHGRTRHQPSTAPVSLPGIRFAVECAKGEVPCVGNGDIWEYGDVDDMRRVTGVKGVMAARGLLANPALFAGYSSTPKHAVENFVELATSYGLAYNLFQRHVSYMLESTMSKHDRLYLNSLGSYSGITDWLEDRGLQFSGRC</sequence>
<organism evidence="11 12">
    <name type="scientific">Filobasidium floriforme</name>
    <dbReference type="NCBI Taxonomy" id="5210"/>
    <lineage>
        <taxon>Eukaryota</taxon>
        <taxon>Fungi</taxon>
        <taxon>Dikarya</taxon>
        <taxon>Basidiomycota</taxon>
        <taxon>Agaricomycotina</taxon>
        <taxon>Tremellomycetes</taxon>
        <taxon>Filobasidiales</taxon>
        <taxon>Filobasidiaceae</taxon>
        <taxon>Filobasidium</taxon>
    </lineage>
</organism>
<evidence type="ECO:0000313" key="11">
    <source>
        <dbReference type="EMBL" id="KAG7528787.1"/>
    </source>
</evidence>
<dbReference type="EMBL" id="JABELV010000167">
    <property type="protein sequence ID" value="KAG7528787.1"/>
    <property type="molecule type" value="Genomic_DNA"/>
</dbReference>
<dbReference type="GO" id="GO:0006397">
    <property type="term" value="P:mRNA processing"/>
    <property type="evidence" value="ECO:0007669"/>
    <property type="project" value="UniProtKB-KW"/>
</dbReference>
<evidence type="ECO:0000256" key="6">
    <source>
        <dbReference type="ARBA" id="ARBA00023002"/>
    </source>
</evidence>
<dbReference type="InterPro" id="IPR035587">
    <property type="entry name" value="DUS-like_FMN-bd"/>
</dbReference>
<dbReference type="SUPFAM" id="SSF51395">
    <property type="entry name" value="FMN-linked oxidoreductases"/>
    <property type="match status" value="1"/>
</dbReference>
<keyword evidence="4" id="KW-0507">mRNA processing</keyword>
<dbReference type="CDD" id="cd02801">
    <property type="entry name" value="DUS_like_FMN"/>
    <property type="match status" value="1"/>
</dbReference>
<evidence type="ECO:0000259" key="10">
    <source>
        <dbReference type="Pfam" id="PF01207"/>
    </source>
</evidence>
<dbReference type="PANTHER" id="PTHR11082:SF31">
    <property type="entry name" value="TRNA-DIHYDROURIDINE(20A_20B) SYNTHASE [NAD(P)+]-LIKE"/>
    <property type="match status" value="1"/>
</dbReference>
<dbReference type="Proteomes" id="UP000812966">
    <property type="component" value="Unassembled WGS sequence"/>
</dbReference>
<feature type="region of interest" description="Disordered" evidence="9">
    <location>
        <begin position="108"/>
        <end position="155"/>
    </location>
</feature>
<proteinExistence type="predicted"/>
<feature type="domain" description="DUS-like FMN-binding" evidence="10">
    <location>
        <begin position="215"/>
        <end position="402"/>
    </location>
</feature>
<reference evidence="11" key="1">
    <citation type="submission" date="2020-04" db="EMBL/GenBank/DDBJ databases">
        <title>Analysis of mating type loci in Filobasidium floriforme.</title>
        <authorList>
            <person name="Nowrousian M."/>
        </authorList>
    </citation>
    <scope>NUCLEOTIDE SEQUENCE</scope>
    <source>
        <strain evidence="11">CBS 6242</strain>
    </source>
</reference>
<dbReference type="Pfam" id="PF01207">
    <property type="entry name" value="Dus"/>
    <property type="match status" value="1"/>
</dbReference>
<dbReference type="Gene3D" id="3.20.20.70">
    <property type="entry name" value="Aldolase class I"/>
    <property type="match status" value="1"/>
</dbReference>
<dbReference type="AlphaFoldDB" id="A0A8K0JHP8"/>
<dbReference type="InterPro" id="IPR018517">
    <property type="entry name" value="tRNA_hU_synthase_CS"/>
</dbReference>
<accession>A0A8K0JHP8</accession>
<keyword evidence="2" id="KW-0285">Flavoprotein</keyword>
<dbReference type="GO" id="GO:0017150">
    <property type="term" value="F:tRNA dihydrouridine synthase activity"/>
    <property type="evidence" value="ECO:0007669"/>
    <property type="project" value="InterPro"/>
</dbReference>
<evidence type="ECO:0000256" key="2">
    <source>
        <dbReference type="ARBA" id="ARBA00022630"/>
    </source>
</evidence>
<protein>
    <recommendedName>
        <fullName evidence="10">DUS-like FMN-binding domain-containing protein</fullName>
    </recommendedName>
</protein>
<dbReference type="PANTHER" id="PTHR11082">
    <property type="entry name" value="TRNA-DIHYDROURIDINE SYNTHASE"/>
    <property type="match status" value="1"/>
</dbReference>
<evidence type="ECO:0000256" key="7">
    <source>
        <dbReference type="ARBA" id="ARBA00048342"/>
    </source>
</evidence>
<comment type="catalytic activity">
    <reaction evidence="8">
        <text>a 5,6-dihydrouridine in mRNA + NADP(+) = a uridine in mRNA + NADPH + H(+)</text>
        <dbReference type="Rhea" id="RHEA:69855"/>
        <dbReference type="Rhea" id="RHEA-COMP:14658"/>
        <dbReference type="Rhea" id="RHEA-COMP:17789"/>
        <dbReference type="ChEBI" id="CHEBI:15378"/>
        <dbReference type="ChEBI" id="CHEBI:57783"/>
        <dbReference type="ChEBI" id="CHEBI:58349"/>
        <dbReference type="ChEBI" id="CHEBI:65315"/>
        <dbReference type="ChEBI" id="CHEBI:74443"/>
    </reaction>
    <physiologicalReaction direction="right-to-left" evidence="8">
        <dbReference type="Rhea" id="RHEA:69857"/>
    </physiologicalReaction>
</comment>
<keyword evidence="6" id="KW-0560">Oxidoreductase</keyword>
<dbReference type="PROSITE" id="PS01136">
    <property type="entry name" value="UPF0034"/>
    <property type="match status" value="1"/>
</dbReference>
<evidence type="ECO:0000256" key="4">
    <source>
        <dbReference type="ARBA" id="ARBA00022664"/>
    </source>
</evidence>
<comment type="caution">
    <text evidence="11">The sequence shown here is derived from an EMBL/GenBank/DDBJ whole genome shotgun (WGS) entry which is preliminary data.</text>
</comment>
<dbReference type="InterPro" id="IPR013785">
    <property type="entry name" value="Aldolase_TIM"/>
</dbReference>